<reference evidence="3" key="1">
    <citation type="submission" date="2023-01" db="EMBL/GenBank/DDBJ databases">
        <authorList>
            <person name="Piombo E."/>
        </authorList>
    </citation>
    <scope>NUCLEOTIDE SEQUENCE</scope>
</reference>
<dbReference type="PANTHER" id="PTHR43591:SF31">
    <property type="entry name" value="LAEA-LIKE, PUTATIVE (AFU_ORTHOLOGUE AFUA_8G01930)-RELATED"/>
    <property type="match status" value="1"/>
</dbReference>
<dbReference type="Pfam" id="PF13489">
    <property type="entry name" value="Methyltransf_23"/>
    <property type="match status" value="1"/>
</dbReference>
<name>A0AA35LZ24_9HYPO</name>
<feature type="non-terminal residue" evidence="3">
    <location>
        <position position="1"/>
    </location>
</feature>
<gene>
    <name evidence="3" type="ORF">CCHLO57077_00016658</name>
</gene>
<evidence type="ECO:0000256" key="2">
    <source>
        <dbReference type="SAM" id="MobiDB-lite"/>
    </source>
</evidence>
<evidence type="ECO:0000313" key="3">
    <source>
        <dbReference type="EMBL" id="CAI6087118.1"/>
    </source>
</evidence>
<dbReference type="SUPFAM" id="SSF53335">
    <property type="entry name" value="S-adenosyl-L-methionine-dependent methyltransferases"/>
    <property type="match status" value="1"/>
</dbReference>
<sequence length="352" mass="39659">KTMSDLVPGATGQSHANGSGETVVDPLHVEEFNNGNDHDSALGIVDDALTSESVHSSVYNYHMENGRRYHALSKGKYVLPNDEVSIHKSREEKQRLDIQNHQFSITFDGRSCFSPGANSARRVLDVGTGTGVWAIDFADEHPHATVIGVDLSPIQPEFVPVNCRFEVDDIENDWTWTEPFDFIFSRMMVGSFSNWDNFMNEASFHLKPGGWLEVIDSSVPCKSDDGSLTEEHALHQWMSLMLKASQNLGRSIAASNYHKQRFINAGFKNVTQRAYKWPTNPWPKDAKYKELGLWTLANIENGLEGISMALMTRGLGWTKEELLPFLAAVRNDMRDPRIHAYWTILVTYGQKP</sequence>
<comment type="similarity">
    <text evidence="1">Belongs to the methyltransferase superfamily. LaeA methyltransferase family.</text>
</comment>
<dbReference type="PANTHER" id="PTHR43591">
    <property type="entry name" value="METHYLTRANSFERASE"/>
    <property type="match status" value="1"/>
</dbReference>
<keyword evidence="4" id="KW-1185">Reference proteome</keyword>
<dbReference type="Proteomes" id="UP001160390">
    <property type="component" value="Unassembled WGS sequence"/>
</dbReference>
<protein>
    <recommendedName>
        <fullName evidence="5">Methyltransferase</fullName>
    </recommendedName>
</protein>
<evidence type="ECO:0000256" key="1">
    <source>
        <dbReference type="ARBA" id="ARBA00038158"/>
    </source>
</evidence>
<evidence type="ECO:0008006" key="5">
    <source>
        <dbReference type="Google" id="ProtNLM"/>
    </source>
</evidence>
<dbReference type="AlphaFoldDB" id="A0AA35LZ24"/>
<feature type="compositionally biased region" description="Polar residues" evidence="2">
    <location>
        <begin position="11"/>
        <end position="20"/>
    </location>
</feature>
<dbReference type="GO" id="GO:0008168">
    <property type="term" value="F:methyltransferase activity"/>
    <property type="evidence" value="ECO:0007669"/>
    <property type="project" value="TreeGrafter"/>
</dbReference>
<proteinExistence type="inferred from homology"/>
<accession>A0AA35LZ24</accession>
<dbReference type="Gene3D" id="3.40.50.150">
    <property type="entry name" value="Vaccinia Virus protein VP39"/>
    <property type="match status" value="1"/>
</dbReference>
<feature type="region of interest" description="Disordered" evidence="2">
    <location>
        <begin position="1"/>
        <end position="21"/>
    </location>
</feature>
<dbReference type="CDD" id="cd02440">
    <property type="entry name" value="AdoMet_MTases"/>
    <property type="match status" value="1"/>
</dbReference>
<comment type="caution">
    <text evidence="3">The sequence shown here is derived from an EMBL/GenBank/DDBJ whole genome shotgun (WGS) entry which is preliminary data.</text>
</comment>
<dbReference type="EMBL" id="CABFNP030000792">
    <property type="protein sequence ID" value="CAI6087118.1"/>
    <property type="molecule type" value="Genomic_DNA"/>
</dbReference>
<evidence type="ECO:0000313" key="4">
    <source>
        <dbReference type="Proteomes" id="UP001160390"/>
    </source>
</evidence>
<dbReference type="InterPro" id="IPR029063">
    <property type="entry name" value="SAM-dependent_MTases_sf"/>
</dbReference>
<organism evidence="3 4">
    <name type="scientific">Clonostachys chloroleuca</name>
    <dbReference type="NCBI Taxonomy" id="1926264"/>
    <lineage>
        <taxon>Eukaryota</taxon>
        <taxon>Fungi</taxon>
        <taxon>Dikarya</taxon>
        <taxon>Ascomycota</taxon>
        <taxon>Pezizomycotina</taxon>
        <taxon>Sordariomycetes</taxon>
        <taxon>Hypocreomycetidae</taxon>
        <taxon>Hypocreales</taxon>
        <taxon>Bionectriaceae</taxon>
        <taxon>Clonostachys</taxon>
    </lineage>
</organism>